<evidence type="ECO:0000259" key="1">
    <source>
        <dbReference type="SMART" id="SM01321"/>
    </source>
</evidence>
<accession>A0A255DYS5</accession>
<dbReference type="NCBIfam" id="NF033573">
    <property type="entry name" value="transpos_IS200"/>
    <property type="match status" value="1"/>
</dbReference>
<dbReference type="SUPFAM" id="SSF143422">
    <property type="entry name" value="Transposase IS200-like"/>
    <property type="match status" value="1"/>
</dbReference>
<sequence>MRVPLRTSEKVTHRCIYQVVWCPQYRAPVISKQIEARLRTIIEEVVAEKNGCLLALHTAPTYVHLTVEVPPQLGIHRLIKAMKATSAQQLRAEFPTLRTRLPSLWTNSYLVMTAGGTLPHPLIEHYLAQQKTRR</sequence>
<reference evidence="2 3" key="1">
    <citation type="submission" date="2017-07" db="EMBL/GenBank/DDBJ databases">
        <title>The new phylogeny of genus Mycobacterium.</title>
        <authorList>
            <person name="Tortoli E."/>
            <person name="Trovato A."/>
            <person name="Cirillo D.M."/>
        </authorList>
    </citation>
    <scope>NUCLEOTIDE SEQUENCE [LARGE SCALE GENOMIC DNA]</scope>
    <source>
        <strain evidence="2 3">ATCC 33027</strain>
    </source>
</reference>
<gene>
    <name evidence="2" type="ORF">CG716_03750</name>
</gene>
<dbReference type="OrthoDB" id="9798161at2"/>
<dbReference type="GO" id="GO:0004803">
    <property type="term" value="F:transposase activity"/>
    <property type="evidence" value="ECO:0007669"/>
    <property type="project" value="InterPro"/>
</dbReference>
<dbReference type="Proteomes" id="UP000216063">
    <property type="component" value="Unassembled WGS sequence"/>
</dbReference>
<dbReference type="InterPro" id="IPR036515">
    <property type="entry name" value="Transposase_17_sf"/>
</dbReference>
<dbReference type="PANTHER" id="PTHR33360">
    <property type="entry name" value="TRANSPOSASE FOR INSERTION SEQUENCE ELEMENT IS200"/>
    <property type="match status" value="1"/>
</dbReference>
<comment type="caution">
    <text evidence="2">The sequence shown here is derived from an EMBL/GenBank/DDBJ whole genome shotgun (WGS) entry which is preliminary data.</text>
</comment>
<dbReference type="Gene3D" id="3.30.70.1290">
    <property type="entry name" value="Transposase IS200-like"/>
    <property type="match status" value="1"/>
</dbReference>
<dbReference type="GO" id="GO:0006313">
    <property type="term" value="P:DNA transposition"/>
    <property type="evidence" value="ECO:0007669"/>
    <property type="project" value="InterPro"/>
</dbReference>
<organism evidence="2 3">
    <name type="scientific">Mycolicibacterium sphagni</name>
    <dbReference type="NCBI Taxonomy" id="1786"/>
    <lineage>
        <taxon>Bacteria</taxon>
        <taxon>Bacillati</taxon>
        <taxon>Actinomycetota</taxon>
        <taxon>Actinomycetes</taxon>
        <taxon>Mycobacteriales</taxon>
        <taxon>Mycobacteriaceae</taxon>
        <taxon>Mycolicibacterium</taxon>
    </lineage>
</organism>
<dbReference type="PANTHER" id="PTHR33360:SF2">
    <property type="entry name" value="TRANSPOSASE FOR INSERTION SEQUENCE ELEMENT IS200"/>
    <property type="match status" value="1"/>
</dbReference>
<keyword evidence="3" id="KW-1185">Reference proteome</keyword>
<dbReference type="SMART" id="SM01321">
    <property type="entry name" value="Y1_Tnp"/>
    <property type="match status" value="1"/>
</dbReference>
<protein>
    <submittedName>
        <fullName evidence="2">IS200/IS605 family transposase</fullName>
    </submittedName>
</protein>
<evidence type="ECO:0000313" key="2">
    <source>
        <dbReference type="EMBL" id="OYN82435.1"/>
    </source>
</evidence>
<dbReference type="Pfam" id="PF01797">
    <property type="entry name" value="Y1_Tnp"/>
    <property type="match status" value="1"/>
</dbReference>
<dbReference type="InterPro" id="IPR002686">
    <property type="entry name" value="Transposase_17"/>
</dbReference>
<evidence type="ECO:0000313" key="3">
    <source>
        <dbReference type="Proteomes" id="UP000216063"/>
    </source>
</evidence>
<dbReference type="GO" id="GO:0003677">
    <property type="term" value="F:DNA binding"/>
    <property type="evidence" value="ECO:0007669"/>
    <property type="project" value="InterPro"/>
</dbReference>
<dbReference type="EMBL" id="NOZR01000002">
    <property type="protein sequence ID" value="OYN82435.1"/>
    <property type="molecule type" value="Genomic_DNA"/>
</dbReference>
<name>A0A255DYS5_9MYCO</name>
<dbReference type="AlphaFoldDB" id="A0A255DYS5"/>
<feature type="domain" description="Transposase IS200-like" evidence="1">
    <location>
        <begin position="12"/>
        <end position="130"/>
    </location>
</feature>
<proteinExistence type="predicted"/>
<dbReference type="RefSeq" id="WP_094476651.1">
    <property type="nucleotide sequence ID" value="NZ_NOZR01000002.1"/>
</dbReference>